<dbReference type="Gene3D" id="3.60.40.10">
    <property type="entry name" value="PPM-type phosphatase domain"/>
    <property type="match status" value="1"/>
</dbReference>
<dbReference type="RefSeq" id="WP_131839207.1">
    <property type="nucleotide sequence ID" value="NZ_SLWB01000007.1"/>
</dbReference>
<name>A0A4R2EJW3_9BACT</name>
<dbReference type="Proteomes" id="UP000294830">
    <property type="component" value="Unassembled WGS sequence"/>
</dbReference>
<sequence>MNNFPFFIEVACSQKSHFEERICGDVFLSKKTEGKQRVVAALSDGMGHGVKANILATLTSTMALSLTEEHKNPNSIAHIIMKTLPICSQRQISYSTFTIVDIDLNKDVSIIEFDNPQTLILRGKEIFEPEWHCIVTEGERRKINKEILTCNFDPQKEDRIVFWSDGITQSGIGSDDYPTGWGIKNAIKFVHKIVSSEPQISAQKLASKLVNMAAVNDEGLLKDDTSCVVIYFRTPRKLLVCSGPPFNPENDSILASKIKEFEGKKAICGATTADIVSREFRLPIVDNITSNDHELPPTSSMRGVDLITEGILTLSKTFLLLDRYSDKSPLSNGPADELAKLILDSDEITFIVGTRINEANQDPRLPVELEMRRSLIKRIKDLLEQKYLKEVDVEFI</sequence>
<accession>A0A4R2EJW3</accession>
<feature type="domain" description="PPM-type phosphatase" evidence="1">
    <location>
        <begin position="35"/>
        <end position="232"/>
    </location>
</feature>
<comment type="caution">
    <text evidence="2">The sequence shown here is derived from an EMBL/GenBank/DDBJ whole genome shotgun (WGS) entry which is preliminary data.</text>
</comment>
<evidence type="ECO:0000313" key="3">
    <source>
        <dbReference type="Proteomes" id="UP000294830"/>
    </source>
</evidence>
<proteinExistence type="predicted"/>
<organism evidence="2 3">
    <name type="scientific">Acetobacteroides hydrogenigenes</name>
    <dbReference type="NCBI Taxonomy" id="979970"/>
    <lineage>
        <taxon>Bacteria</taxon>
        <taxon>Pseudomonadati</taxon>
        <taxon>Bacteroidota</taxon>
        <taxon>Bacteroidia</taxon>
        <taxon>Bacteroidales</taxon>
        <taxon>Rikenellaceae</taxon>
        <taxon>Acetobacteroides</taxon>
    </lineage>
</organism>
<keyword evidence="3" id="KW-1185">Reference proteome</keyword>
<evidence type="ECO:0000259" key="1">
    <source>
        <dbReference type="Pfam" id="PF07228"/>
    </source>
</evidence>
<reference evidence="2 3" key="1">
    <citation type="submission" date="2019-03" db="EMBL/GenBank/DDBJ databases">
        <title>Genomic Encyclopedia of Archaeal and Bacterial Type Strains, Phase II (KMG-II): from individual species to whole genera.</title>
        <authorList>
            <person name="Goeker M."/>
        </authorList>
    </citation>
    <scope>NUCLEOTIDE SEQUENCE [LARGE SCALE GENOMIC DNA]</scope>
    <source>
        <strain evidence="2 3">RL-C</strain>
    </source>
</reference>
<dbReference type="AlphaFoldDB" id="A0A4R2EJW3"/>
<gene>
    <name evidence="2" type="ORF">CLV25_10725</name>
</gene>
<dbReference type="InterPro" id="IPR001932">
    <property type="entry name" value="PPM-type_phosphatase-like_dom"/>
</dbReference>
<dbReference type="EMBL" id="SLWB01000007">
    <property type="protein sequence ID" value="TCN67566.1"/>
    <property type="molecule type" value="Genomic_DNA"/>
</dbReference>
<dbReference type="SUPFAM" id="SSF81606">
    <property type="entry name" value="PP2C-like"/>
    <property type="match status" value="1"/>
</dbReference>
<protein>
    <submittedName>
        <fullName evidence="2">Stage II sporulation protein E</fullName>
    </submittedName>
</protein>
<evidence type="ECO:0000313" key="2">
    <source>
        <dbReference type="EMBL" id="TCN67566.1"/>
    </source>
</evidence>
<dbReference type="Pfam" id="PF07228">
    <property type="entry name" value="SpoIIE"/>
    <property type="match status" value="1"/>
</dbReference>
<dbReference type="OrthoDB" id="1090916at2"/>
<dbReference type="InterPro" id="IPR036457">
    <property type="entry name" value="PPM-type-like_dom_sf"/>
</dbReference>